<comment type="caution">
    <text evidence="2">The sequence shown here is derived from an EMBL/GenBank/DDBJ whole genome shotgun (WGS) entry which is preliminary data.</text>
</comment>
<dbReference type="SUPFAM" id="SSF53756">
    <property type="entry name" value="UDP-Glycosyltransferase/glycogen phosphorylase"/>
    <property type="match status" value="1"/>
</dbReference>
<dbReference type="PANTHER" id="PTHR45947:SF3">
    <property type="entry name" value="SULFOQUINOVOSYL TRANSFERASE SQD2"/>
    <property type="match status" value="1"/>
</dbReference>
<keyword evidence="2" id="KW-0808">Transferase</keyword>
<dbReference type="Pfam" id="PF13692">
    <property type="entry name" value="Glyco_trans_1_4"/>
    <property type="match status" value="1"/>
</dbReference>
<feature type="domain" description="Glycosyltransferase subfamily 4-like N-terminal" evidence="1">
    <location>
        <begin position="14"/>
        <end position="181"/>
    </location>
</feature>
<evidence type="ECO:0000259" key="1">
    <source>
        <dbReference type="Pfam" id="PF13439"/>
    </source>
</evidence>
<evidence type="ECO:0000313" key="3">
    <source>
        <dbReference type="Proteomes" id="UP000318825"/>
    </source>
</evidence>
<name>A0A4Y3WDS1_NITWI</name>
<evidence type="ECO:0000313" key="2">
    <source>
        <dbReference type="EMBL" id="GEC17063.1"/>
    </source>
</evidence>
<dbReference type="OrthoDB" id="9802525at2"/>
<dbReference type="PANTHER" id="PTHR45947">
    <property type="entry name" value="SULFOQUINOVOSYL TRANSFERASE SQD2"/>
    <property type="match status" value="1"/>
</dbReference>
<dbReference type="EMBL" id="BJNF01000087">
    <property type="protein sequence ID" value="GEC17063.1"/>
    <property type="molecule type" value="Genomic_DNA"/>
</dbReference>
<dbReference type="GO" id="GO:0016757">
    <property type="term" value="F:glycosyltransferase activity"/>
    <property type="evidence" value="ECO:0007669"/>
    <property type="project" value="UniProtKB-KW"/>
</dbReference>
<dbReference type="AlphaFoldDB" id="A0A4Y3WDS1"/>
<dbReference type="InterPro" id="IPR028098">
    <property type="entry name" value="Glyco_trans_4-like_N"/>
</dbReference>
<accession>A0A4Y3WDS1</accession>
<dbReference type="Proteomes" id="UP000318825">
    <property type="component" value="Unassembled WGS sequence"/>
</dbReference>
<organism evidence="2 3">
    <name type="scientific">Nitrobacter winogradskyi</name>
    <name type="common">Nitrobacter agilis</name>
    <dbReference type="NCBI Taxonomy" id="913"/>
    <lineage>
        <taxon>Bacteria</taxon>
        <taxon>Pseudomonadati</taxon>
        <taxon>Pseudomonadota</taxon>
        <taxon>Alphaproteobacteria</taxon>
        <taxon>Hyphomicrobiales</taxon>
        <taxon>Nitrobacteraceae</taxon>
        <taxon>Nitrobacter</taxon>
    </lineage>
</organism>
<proteinExistence type="predicted"/>
<keyword evidence="2" id="KW-0328">Glycosyltransferase</keyword>
<sequence>MRVLVATDAWHPQVNGVVRTLTSLARSAAALGAEIEFLTPEGFPSMALPTYPGLRIAFPNRGEIARRIEAASPDAIHIATEGPIGWMVRGYCRRRKLPFTTSYTTRFPEYIAARSIIPMSTRSIIPMSTRSIIPMSVSYAVLRRFHAASAMTMVATSSLRRELGARGFKRLGSWTRGVDTELFTPDHAFELDLPRPVFMTVGRVAVEKNLEAFLSLNLPGSKVVIGDGPQKAELESRYPKASFLGEKTGRELSAHLAAADVFVFPSLTDTFGIVQLEALACGTPVAAFPVTGPLDVIADHPVGALDMNLRSACIRALSISREACRSFALQYSWENCARQFIGNLSALQPSRSLQLRGGLMTQGVAQG</sequence>
<gene>
    <name evidence="2" type="ORF">NWI01_29550</name>
</gene>
<dbReference type="Pfam" id="PF13439">
    <property type="entry name" value="Glyco_transf_4"/>
    <property type="match status" value="1"/>
</dbReference>
<protein>
    <submittedName>
        <fullName evidence="2">GDP-mannose-dependent alpha-mannosyltransferase</fullName>
    </submittedName>
</protein>
<dbReference type="RefSeq" id="WP_141384825.1">
    <property type="nucleotide sequence ID" value="NZ_BJNF01000087.1"/>
</dbReference>
<dbReference type="InterPro" id="IPR050194">
    <property type="entry name" value="Glycosyltransferase_grp1"/>
</dbReference>
<reference evidence="2 3" key="1">
    <citation type="submission" date="2019-06" db="EMBL/GenBank/DDBJ databases">
        <title>Whole genome shotgun sequence of Nitrobacter winogradskyi NBRC 14297.</title>
        <authorList>
            <person name="Hosoyama A."/>
            <person name="Uohara A."/>
            <person name="Ohji S."/>
            <person name="Ichikawa N."/>
        </authorList>
    </citation>
    <scope>NUCLEOTIDE SEQUENCE [LARGE SCALE GENOMIC DNA]</scope>
    <source>
        <strain evidence="2 3">NBRC 14297</strain>
    </source>
</reference>
<dbReference type="CDD" id="cd03814">
    <property type="entry name" value="GT4-like"/>
    <property type="match status" value="1"/>
</dbReference>
<dbReference type="Gene3D" id="3.40.50.2000">
    <property type="entry name" value="Glycogen Phosphorylase B"/>
    <property type="match status" value="2"/>
</dbReference>